<dbReference type="Pfam" id="PF07690">
    <property type="entry name" value="MFS_1"/>
    <property type="match status" value="1"/>
</dbReference>
<dbReference type="CDD" id="cd17489">
    <property type="entry name" value="MFS_YfcJ_like"/>
    <property type="match status" value="1"/>
</dbReference>
<feature type="transmembrane region" description="Helical" evidence="6">
    <location>
        <begin position="47"/>
        <end position="65"/>
    </location>
</feature>
<evidence type="ECO:0000256" key="2">
    <source>
        <dbReference type="ARBA" id="ARBA00022448"/>
    </source>
</evidence>
<feature type="transmembrane region" description="Helical" evidence="6">
    <location>
        <begin position="139"/>
        <end position="158"/>
    </location>
</feature>
<comment type="subcellular location">
    <subcellularLocation>
        <location evidence="1">Cell membrane</location>
        <topology evidence="1">Multi-pass membrane protein</topology>
    </subcellularLocation>
</comment>
<gene>
    <name evidence="8" type="ORF">F4V44_17990</name>
</gene>
<dbReference type="Gene3D" id="1.20.1250.20">
    <property type="entry name" value="MFS general substrate transporter like domains"/>
    <property type="match status" value="1"/>
</dbReference>
<dbReference type="InterPro" id="IPR052714">
    <property type="entry name" value="MFS_Exporter"/>
</dbReference>
<evidence type="ECO:0000256" key="4">
    <source>
        <dbReference type="ARBA" id="ARBA00022989"/>
    </source>
</evidence>
<evidence type="ECO:0000256" key="1">
    <source>
        <dbReference type="ARBA" id="ARBA00004651"/>
    </source>
</evidence>
<feature type="transmembrane region" description="Helical" evidence="6">
    <location>
        <begin position="273"/>
        <end position="293"/>
    </location>
</feature>
<feature type="domain" description="Major facilitator superfamily (MFS) profile" evidence="7">
    <location>
        <begin position="10"/>
        <end position="390"/>
    </location>
</feature>
<keyword evidence="9" id="KW-1185">Reference proteome</keyword>
<evidence type="ECO:0000256" key="6">
    <source>
        <dbReference type="SAM" id="Phobius"/>
    </source>
</evidence>
<feature type="transmembrane region" description="Helical" evidence="6">
    <location>
        <begin position="244"/>
        <end position="261"/>
    </location>
</feature>
<dbReference type="Proteomes" id="UP000326671">
    <property type="component" value="Unassembled WGS sequence"/>
</dbReference>
<keyword evidence="2" id="KW-0813">Transport</keyword>
<reference evidence="8 9" key="1">
    <citation type="submission" date="2019-09" db="EMBL/GenBank/DDBJ databases">
        <title>Whole genome sequences of isolates from the Mars Exploration Rovers.</title>
        <authorList>
            <person name="Seuylemezian A."/>
            <person name="Vaishampayan P."/>
        </authorList>
    </citation>
    <scope>NUCLEOTIDE SEQUENCE [LARGE SCALE GENOMIC DNA]</scope>
    <source>
        <strain evidence="8 9">MER_TA_151</strain>
    </source>
</reference>
<proteinExistence type="predicted"/>
<feature type="transmembrane region" description="Helical" evidence="6">
    <location>
        <begin position="299"/>
        <end position="328"/>
    </location>
</feature>
<evidence type="ECO:0000256" key="3">
    <source>
        <dbReference type="ARBA" id="ARBA00022692"/>
    </source>
</evidence>
<dbReference type="PANTHER" id="PTHR23531">
    <property type="entry name" value="QUINOLENE RESISTANCE PROTEIN NORA"/>
    <property type="match status" value="1"/>
</dbReference>
<evidence type="ECO:0000313" key="9">
    <source>
        <dbReference type="Proteomes" id="UP000326671"/>
    </source>
</evidence>
<evidence type="ECO:0000256" key="5">
    <source>
        <dbReference type="ARBA" id="ARBA00023136"/>
    </source>
</evidence>
<organism evidence="8 9">
    <name type="scientific">Niallia endozanthoxylica</name>
    <dbReference type="NCBI Taxonomy" id="2036016"/>
    <lineage>
        <taxon>Bacteria</taxon>
        <taxon>Bacillati</taxon>
        <taxon>Bacillota</taxon>
        <taxon>Bacilli</taxon>
        <taxon>Bacillales</taxon>
        <taxon>Bacillaceae</taxon>
        <taxon>Niallia</taxon>
    </lineage>
</organism>
<feature type="transmembrane region" description="Helical" evidence="6">
    <location>
        <begin position="217"/>
        <end position="238"/>
    </location>
</feature>
<feature type="transmembrane region" description="Helical" evidence="6">
    <location>
        <begin position="77"/>
        <end position="94"/>
    </location>
</feature>
<dbReference type="GO" id="GO:0005886">
    <property type="term" value="C:plasma membrane"/>
    <property type="evidence" value="ECO:0007669"/>
    <property type="project" value="UniProtKB-SubCell"/>
</dbReference>
<dbReference type="OrthoDB" id="9814001at2"/>
<evidence type="ECO:0000259" key="7">
    <source>
        <dbReference type="PROSITE" id="PS50850"/>
    </source>
</evidence>
<feature type="transmembrane region" description="Helical" evidence="6">
    <location>
        <begin position="164"/>
        <end position="184"/>
    </location>
</feature>
<feature type="transmembrane region" description="Helical" evidence="6">
    <location>
        <begin position="12"/>
        <end position="35"/>
    </location>
</feature>
<dbReference type="InterPro" id="IPR011701">
    <property type="entry name" value="MFS"/>
</dbReference>
<dbReference type="InterPro" id="IPR036259">
    <property type="entry name" value="MFS_trans_sf"/>
</dbReference>
<dbReference type="GO" id="GO:0022857">
    <property type="term" value="F:transmembrane transporter activity"/>
    <property type="evidence" value="ECO:0007669"/>
    <property type="project" value="InterPro"/>
</dbReference>
<feature type="transmembrane region" description="Helical" evidence="6">
    <location>
        <begin position="366"/>
        <end position="385"/>
    </location>
</feature>
<evidence type="ECO:0000313" key="8">
    <source>
        <dbReference type="EMBL" id="KAA9021035.1"/>
    </source>
</evidence>
<name>A0A5J5HKF2_9BACI</name>
<dbReference type="PROSITE" id="PS50850">
    <property type="entry name" value="MFS"/>
    <property type="match status" value="1"/>
</dbReference>
<keyword evidence="4 6" id="KW-1133">Transmembrane helix</keyword>
<comment type="caution">
    <text evidence="8">The sequence shown here is derived from an EMBL/GenBank/DDBJ whole genome shotgun (WGS) entry which is preliminary data.</text>
</comment>
<keyword evidence="3 6" id="KW-0812">Transmembrane</keyword>
<dbReference type="SUPFAM" id="SSF103473">
    <property type="entry name" value="MFS general substrate transporter"/>
    <property type="match status" value="1"/>
</dbReference>
<sequence>MMVNRLWSKDYIFVCLTTFFMFLNYYYLLVTIPIYLIQDLQGNTAQAGLLVLVFYIAAIAIRPIAGKWIESFGIKKVFLASLILYLGAALMYFFTTSLISLMILRVIHGVGFGMVTTTAGTIVANLIPQNRRGEGMGYYGLMMNMSMALGPFLGLLAINKWGATIMFVVSFGSVIIGTVTGLLISIPKDVRKVQAETRLKKKGLNINELIEMSALRVSLVCFFFALVYSSIVSFVSVYAEELGLTEVASYFFIVYVIALIISRPFTGKWFDQYGANVIIIPSIISFAIGMFLLSQANGAFMFLLSAAFIGLGWGTIFPTVQTIAIAIALPNRRGAATATFYSTMDLGIGIGSLIVGILGAKIGYSSLYFYSSFFALAGLIVYYYLHGRVSRSIRERVRAFELKKAE</sequence>
<dbReference type="AlphaFoldDB" id="A0A5J5HKF2"/>
<feature type="transmembrane region" description="Helical" evidence="6">
    <location>
        <begin position="106"/>
        <end position="127"/>
    </location>
</feature>
<protein>
    <submittedName>
        <fullName evidence="8">MFS transporter</fullName>
    </submittedName>
</protein>
<accession>A0A5J5HKF2</accession>
<dbReference type="EMBL" id="VYKL01000028">
    <property type="protein sequence ID" value="KAA9021035.1"/>
    <property type="molecule type" value="Genomic_DNA"/>
</dbReference>
<keyword evidence="5 6" id="KW-0472">Membrane</keyword>
<dbReference type="InterPro" id="IPR020846">
    <property type="entry name" value="MFS_dom"/>
</dbReference>
<feature type="transmembrane region" description="Helical" evidence="6">
    <location>
        <begin position="340"/>
        <end position="360"/>
    </location>
</feature>
<dbReference type="PANTHER" id="PTHR23531:SF2">
    <property type="entry name" value="PERMEASE"/>
    <property type="match status" value="1"/>
</dbReference>